<keyword evidence="2" id="KW-1185">Reference proteome</keyword>
<evidence type="ECO:0000313" key="1">
    <source>
        <dbReference type="EMBL" id="CAG8495465.1"/>
    </source>
</evidence>
<accession>A0ACA9KV80</accession>
<dbReference type="Proteomes" id="UP000789525">
    <property type="component" value="Unassembled WGS sequence"/>
</dbReference>
<reference evidence="1" key="1">
    <citation type="submission" date="2021-06" db="EMBL/GenBank/DDBJ databases">
        <authorList>
            <person name="Kallberg Y."/>
            <person name="Tangrot J."/>
            <person name="Rosling A."/>
        </authorList>
    </citation>
    <scope>NUCLEOTIDE SEQUENCE</scope>
    <source>
        <strain evidence="1">CL356</strain>
    </source>
</reference>
<comment type="caution">
    <text evidence="1">The sequence shown here is derived from an EMBL/GenBank/DDBJ whole genome shotgun (WGS) entry which is preliminary data.</text>
</comment>
<evidence type="ECO:0000313" key="2">
    <source>
        <dbReference type="Proteomes" id="UP000789525"/>
    </source>
</evidence>
<gene>
    <name evidence="1" type="ORF">ACOLOM_LOCUS2563</name>
</gene>
<name>A0ACA9KV80_9GLOM</name>
<proteinExistence type="predicted"/>
<organism evidence="1 2">
    <name type="scientific">Acaulospora colombiana</name>
    <dbReference type="NCBI Taxonomy" id="27376"/>
    <lineage>
        <taxon>Eukaryota</taxon>
        <taxon>Fungi</taxon>
        <taxon>Fungi incertae sedis</taxon>
        <taxon>Mucoromycota</taxon>
        <taxon>Glomeromycotina</taxon>
        <taxon>Glomeromycetes</taxon>
        <taxon>Diversisporales</taxon>
        <taxon>Acaulosporaceae</taxon>
        <taxon>Acaulospora</taxon>
    </lineage>
</organism>
<protein>
    <submittedName>
        <fullName evidence="1">13262_t:CDS:1</fullName>
    </submittedName>
</protein>
<dbReference type="EMBL" id="CAJVPT010003401">
    <property type="protein sequence ID" value="CAG8495465.1"/>
    <property type="molecule type" value="Genomic_DNA"/>
</dbReference>
<sequence>MKKELGVGGTDATALQSTVESMQAIADMYDSYTKETVIPWIEDYKEYNQPATNYEPLIDMHYGTYKKYKEVSDENLSQEQSEDSYVEAIRSRCDTVFNVTLAEVNRIHEERVRDFQEGTKQYLDGQIEFHEKVLEELRQARANFDEPHYSALAQTPRTSSSYEALINEQQLTSSRPVSSVGSMSDVVGGVVDSVGSMGSFFKKTARTSVGRSSIFDSLWGK</sequence>